<comment type="caution">
    <text evidence="2">The sequence shown here is derived from an EMBL/GenBank/DDBJ whole genome shotgun (WGS) entry which is preliminary data.</text>
</comment>
<gene>
    <name evidence="2" type="ORF">GHYDROH2_19910</name>
</gene>
<keyword evidence="3" id="KW-1185">Reference proteome</keyword>
<dbReference type="InterPro" id="IPR016181">
    <property type="entry name" value="Acyl_CoA_acyltransferase"/>
</dbReference>
<dbReference type="InterPro" id="IPR000182">
    <property type="entry name" value="GNAT_dom"/>
</dbReference>
<evidence type="ECO:0000313" key="3">
    <source>
        <dbReference type="Proteomes" id="UP001144352"/>
    </source>
</evidence>
<reference evidence="2" key="1">
    <citation type="submission" date="2022-12" db="EMBL/GenBank/DDBJ databases">
        <title>Reference genome sequencing for broad-spectrum identification of bacterial and archaeal isolates by mass spectrometry.</title>
        <authorList>
            <person name="Sekiguchi Y."/>
            <person name="Tourlousse D.M."/>
        </authorList>
    </citation>
    <scope>NUCLEOTIDE SEQUENCE</scope>
    <source>
        <strain evidence="2">H2</strain>
    </source>
</reference>
<dbReference type="AlphaFoldDB" id="A0A9W6LD00"/>
<protein>
    <submittedName>
        <fullName evidence="2">Acetyltransferase</fullName>
    </submittedName>
</protein>
<feature type="domain" description="N-acetyltransferase" evidence="1">
    <location>
        <begin position="7"/>
        <end position="163"/>
    </location>
</feature>
<dbReference type="PROSITE" id="PS51186">
    <property type="entry name" value="GNAT"/>
    <property type="match status" value="1"/>
</dbReference>
<dbReference type="Gene3D" id="3.40.630.30">
    <property type="match status" value="1"/>
</dbReference>
<accession>A0A9W6LD00</accession>
<dbReference type="PANTHER" id="PTHR43415:SF3">
    <property type="entry name" value="GNAT-FAMILY ACETYLTRANSFERASE"/>
    <property type="match status" value="1"/>
</dbReference>
<dbReference type="NCBIfam" id="TIGR03585">
    <property type="entry name" value="PseH"/>
    <property type="match status" value="1"/>
</dbReference>
<evidence type="ECO:0000259" key="1">
    <source>
        <dbReference type="PROSITE" id="PS51186"/>
    </source>
</evidence>
<dbReference type="EMBL" id="BSDS01000001">
    <property type="protein sequence ID" value="GLI38490.1"/>
    <property type="molecule type" value="Genomic_DNA"/>
</dbReference>
<evidence type="ECO:0000313" key="2">
    <source>
        <dbReference type="EMBL" id="GLI38490.1"/>
    </source>
</evidence>
<organism evidence="2 3">
    <name type="scientific">Geobacter hydrogenophilus</name>
    <dbReference type="NCBI Taxonomy" id="40983"/>
    <lineage>
        <taxon>Bacteria</taxon>
        <taxon>Pseudomonadati</taxon>
        <taxon>Thermodesulfobacteriota</taxon>
        <taxon>Desulfuromonadia</taxon>
        <taxon>Geobacterales</taxon>
        <taxon>Geobacteraceae</taxon>
        <taxon>Geobacter</taxon>
    </lineage>
</organism>
<dbReference type="SUPFAM" id="SSF55729">
    <property type="entry name" value="Acyl-CoA N-acyltransferases (Nat)"/>
    <property type="match status" value="1"/>
</dbReference>
<dbReference type="Proteomes" id="UP001144352">
    <property type="component" value="Unassembled WGS sequence"/>
</dbReference>
<dbReference type="InterPro" id="IPR020036">
    <property type="entry name" value="PseH"/>
</dbReference>
<name>A0A9W6LD00_9BACT</name>
<dbReference type="PANTHER" id="PTHR43415">
    <property type="entry name" value="SPERMIDINE N(1)-ACETYLTRANSFERASE"/>
    <property type="match status" value="1"/>
</dbReference>
<sequence>MLERSQCILRPVGRDDLDKLLEWRNVERIRAFMYTDHIISPEEHAAWFERLGTNDTARTLIFEVDGRPLGVVNVTSIDRRNGTCHWGFYIGEADAPRGSGTALGYLGLDHIFGTLGIRKVIGEAFAFNEASIAFHRRLGFSQEGHFVQHVLKNGSYHDILSFALFREQWEAHKQNFTPFKPEAGNQ</sequence>
<proteinExistence type="predicted"/>
<dbReference type="Pfam" id="PF13302">
    <property type="entry name" value="Acetyltransf_3"/>
    <property type="match status" value="1"/>
</dbReference>
<dbReference type="RefSeq" id="WP_214186413.1">
    <property type="nucleotide sequence ID" value="NZ_BSDS01000001.1"/>
</dbReference>
<dbReference type="GO" id="GO:0016747">
    <property type="term" value="F:acyltransferase activity, transferring groups other than amino-acyl groups"/>
    <property type="evidence" value="ECO:0007669"/>
    <property type="project" value="InterPro"/>
</dbReference>